<dbReference type="GeneID" id="29124781"/>
<keyword evidence="2" id="KW-1185">Reference proteome</keyword>
<organism evidence="1 2">
    <name type="scientific">Arthrobacter phage KellEzio</name>
    <dbReference type="NCBI Taxonomy" id="1796995"/>
    <lineage>
        <taxon>Viruses</taxon>
        <taxon>Duplodnaviria</taxon>
        <taxon>Heunggongvirae</taxon>
        <taxon>Uroviricota</taxon>
        <taxon>Caudoviricetes</taxon>
        <taxon>Kelleziovirus</taxon>
        <taxon>Kelleziovirus kellezzio</taxon>
    </lineage>
</organism>
<gene>
    <name evidence="1" type="primary">69</name>
    <name evidence="1" type="ORF">KELLEZIO_69</name>
</gene>
<proteinExistence type="predicted"/>
<reference evidence="1 2" key="1">
    <citation type="submission" date="2016-02" db="EMBL/GenBank/DDBJ databases">
        <authorList>
            <person name="Lynch K.C."/>
            <person name="Doan M."/>
            <person name="Paisley J.T."/>
            <person name="Allen K.G."/>
            <person name="Gaffney B.L."/>
            <person name="Rinehart C.A."/>
            <person name="King R.A."/>
            <person name="Staples A."/>
            <person name="Bowman C.A."/>
            <person name="Russell D.A."/>
            <person name="Pope W.H."/>
            <person name="Jacobs-Sera D."/>
            <person name="Hendrix R.W."/>
            <person name="Hatfull G.F."/>
        </authorList>
    </citation>
    <scope>NUCLEOTIDE SEQUENCE [LARGE SCALE GENOMIC DNA]</scope>
</reference>
<evidence type="ECO:0000313" key="1">
    <source>
        <dbReference type="EMBL" id="AMM44239.1"/>
    </source>
</evidence>
<dbReference type="EMBL" id="KU647626">
    <property type="protein sequence ID" value="AMM44239.1"/>
    <property type="molecule type" value="Genomic_DNA"/>
</dbReference>
<dbReference type="KEGG" id="vg:29124781"/>
<sequence length="132" mass="15155">MTTMTKPTTLRRHLWSLRSVAELCEKHDVPTPKVAIEYDGRDMEVQWFVGYSSQPTGPDMFRKIMATLPDDLIWQQNAYSGDTLDGSYNSNYFRVTSLWEVDGGLPVKLEIWSTRPGFPTEQFAHLPIKAED</sequence>
<evidence type="ECO:0000313" key="2">
    <source>
        <dbReference type="Proteomes" id="UP000201386"/>
    </source>
</evidence>
<dbReference type="Proteomes" id="UP000201386">
    <property type="component" value="Segment"/>
</dbReference>
<protein>
    <submittedName>
        <fullName evidence="1">Uncharacterized protein</fullName>
    </submittedName>
</protein>
<dbReference type="RefSeq" id="YP_009301326.1">
    <property type="nucleotide sequence ID" value="NC_031231.1"/>
</dbReference>
<name>A0A140G6F4_9CAUD</name>
<accession>A0A140G6F4</accession>